<evidence type="ECO:0000259" key="9">
    <source>
        <dbReference type="Pfam" id="PF03900"/>
    </source>
</evidence>
<keyword evidence="5 7" id="KW-0627">Porphyrin biosynthesis</keyword>
<dbReference type="GO" id="GO:0005737">
    <property type="term" value="C:cytoplasm"/>
    <property type="evidence" value="ECO:0007669"/>
    <property type="project" value="UniProtKB-UniRule"/>
</dbReference>
<dbReference type="EC" id="2.5.1.61" evidence="7"/>
<evidence type="ECO:0000256" key="1">
    <source>
        <dbReference type="ARBA" id="ARBA00002869"/>
    </source>
</evidence>
<proteinExistence type="inferred from homology"/>
<dbReference type="AlphaFoldDB" id="A0A4Y4D6A0"/>
<dbReference type="PROSITE" id="PS00533">
    <property type="entry name" value="PORPHOBILINOGEN_DEAM"/>
    <property type="match status" value="1"/>
</dbReference>
<protein>
    <recommendedName>
        <fullName evidence="7">Porphobilinogen deaminase</fullName>
        <shortName evidence="7">PBG</shortName>
        <ecNumber evidence="7">2.5.1.61</ecNumber>
    </recommendedName>
    <alternativeName>
        <fullName evidence="7">Hydroxymethylbilane synthase</fullName>
        <shortName evidence="7">HMBS</shortName>
    </alternativeName>
    <alternativeName>
        <fullName evidence="7">Pre-uroporphyrinogen synthase</fullName>
    </alternativeName>
</protein>
<evidence type="ECO:0000256" key="7">
    <source>
        <dbReference type="HAMAP-Rule" id="MF_00260"/>
    </source>
</evidence>
<evidence type="ECO:0000256" key="2">
    <source>
        <dbReference type="ARBA" id="ARBA00005638"/>
    </source>
</evidence>
<reference evidence="10 11" key="1">
    <citation type="submission" date="2019-06" db="EMBL/GenBank/DDBJ databases">
        <title>Whole genome shotgun sequence of Kocuria varians NBRC 15358.</title>
        <authorList>
            <person name="Hosoyama A."/>
            <person name="Uohara A."/>
            <person name="Ohji S."/>
            <person name="Ichikawa N."/>
        </authorList>
    </citation>
    <scope>NUCLEOTIDE SEQUENCE [LARGE SCALE GENOMIC DNA]</scope>
    <source>
        <strain evidence="10 11">NBRC 15358</strain>
    </source>
</reference>
<dbReference type="PANTHER" id="PTHR11557:SF0">
    <property type="entry name" value="PORPHOBILINOGEN DEAMINASE"/>
    <property type="match status" value="1"/>
</dbReference>
<evidence type="ECO:0000259" key="8">
    <source>
        <dbReference type="Pfam" id="PF01379"/>
    </source>
</evidence>
<evidence type="ECO:0000256" key="3">
    <source>
        <dbReference type="ARBA" id="ARBA00011245"/>
    </source>
</evidence>
<dbReference type="Gene3D" id="3.30.160.40">
    <property type="entry name" value="Porphobilinogen deaminase, C-terminal domain"/>
    <property type="match status" value="1"/>
</dbReference>
<dbReference type="GO" id="GO:0004418">
    <property type="term" value="F:hydroxymethylbilane synthase activity"/>
    <property type="evidence" value="ECO:0007669"/>
    <property type="project" value="UniProtKB-UniRule"/>
</dbReference>
<dbReference type="SUPFAM" id="SSF53850">
    <property type="entry name" value="Periplasmic binding protein-like II"/>
    <property type="match status" value="1"/>
</dbReference>
<dbReference type="Pfam" id="PF03900">
    <property type="entry name" value="Porphobil_deamC"/>
    <property type="match status" value="1"/>
</dbReference>
<dbReference type="SUPFAM" id="SSF54782">
    <property type="entry name" value="Porphobilinogen deaminase (hydroxymethylbilane synthase), C-terminal domain"/>
    <property type="match status" value="1"/>
</dbReference>
<dbReference type="InterPro" id="IPR022419">
    <property type="entry name" value="Porphobilin_deaminase_cofac_BS"/>
</dbReference>
<comment type="catalytic activity">
    <reaction evidence="6 7">
        <text>4 porphobilinogen + H2O = hydroxymethylbilane + 4 NH4(+)</text>
        <dbReference type="Rhea" id="RHEA:13185"/>
        <dbReference type="ChEBI" id="CHEBI:15377"/>
        <dbReference type="ChEBI" id="CHEBI:28938"/>
        <dbReference type="ChEBI" id="CHEBI:57845"/>
        <dbReference type="ChEBI" id="CHEBI:58126"/>
        <dbReference type="EC" id="2.5.1.61"/>
    </reaction>
</comment>
<comment type="caution">
    <text evidence="10">The sequence shown here is derived from an EMBL/GenBank/DDBJ whole genome shotgun (WGS) entry which is preliminary data.</text>
</comment>
<evidence type="ECO:0000256" key="5">
    <source>
        <dbReference type="ARBA" id="ARBA00023244"/>
    </source>
</evidence>
<comment type="function">
    <text evidence="1 7">Tetrapolymerization of the monopyrrole PBG into the hydroxymethylbilane pre-uroporphyrinogen in several discrete steps.</text>
</comment>
<dbReference type="FunFam" id="3.40.190.10:FF:000005">
    <property type="entry name" value="Porphobilinogen deaminase"/>
    <property type="match status" value="1"/>
</dbReference>
<dbReference type="GO" id="GO:0006782">
    <property type="term" value="P:protoporphyrinogen IX biosynthetic process"/>
    <property type="evidence" value="ECO:0007669"/>
    <property type="project" value="UniProtKB-UniRule"/>
</dbReference>
<evidence type="ECO:0000256" key="6">
    <source>
        <dbReference type="ARBA" id="ARBA00048169"/>
    </source>
</evidence>
<dbReference type="InterPro" id="IPR022418">
    <property type="entry name" value="Porphobilinogen_deaminase_C"/>
</dbReference>
<dbReference type="Gene3D" id="3.40.190.10">
    <property type="entry name" value="Periplasmic binding protein-like II"/>
    <property type="match status" value="2"/>
</dbReference>
<dbReference type="InterPro" id="IPR036803">
    <property type="entry name" value="Porphobilinogen_deaminase_C_sf"/>
</dbReference>
<feature type="modified residue" description="S-(dipyrrolylmethanemethyl)cysteine" evidence="7">
    <location>
        <position position="246"/>
    </location>
</feature>
<keyword evidence="11" id="KW-1185">Reference proteome</keyword>
<comment type="cofactor">
    <cofactor evidence="7">
        <name>dipyrromethane</name>
        <dbReference type="ChEBI" id="CHEBI:60342"/>
    </cofactor>
    <text evidence="7">Binds 1 dipyrromethane group covalently.</text>
</comment>
<dbReference type="PIRSF" id="PIRSF001438">
    <property type="entry name" value="4pyrrol_synth_OHMeBilane_synth"/>
    <property type="match status" value="1"/>
</dbReference>
<dbReference type="STRING" id="1272.GCA_900014985_01168"/>
<organism evidence="10 11">
    <name type="scientific">Kocuria varians</name>
    <name type="common">Micrococcus varians</name>
    <dbReference type="NCBI Taxonomy" id="1272"/>
    <lineage>
        <taxon>Bacteria</taxon>
        <taxon>Bacillati</taxon>
        <taxon>Actinomycetota</taxon>
        <taxon>Actinomycetes</taxon>
        <taxon>Micrococcales</taxon>
        <taxon>Micrococcaceae</taxon>
        <taxon>Kocuria</taxon>
    </lineage>
</organism>
<dbReference type="PRINTS" id="PR00151">
    <property type="entry name" value="PORPHBDMNASE"/>
</dbReference>
<sequence>MSPDPFTVGTRGSQLAMTQSRWAAEAVSRAGGAPYELVTVRTEGDVLTGPLSQLGGTGVFATALRARVLDGDVDLAVHSLKDLPTASVEGLEIAALPAREDPRDALCARDGLTLDELPAGARVGTGSPRRVAQLRALRPDLTIVDIRGNVGTRLNRVAPADPGDLDAVVLAASGLLRLGLEGRITQYLDPHLMLPAPGQGALALEVRANLDPDSALAHGLTAVDDLPTRLAVTAERTVLATLEAGCAAPVGTYARAVDGTLELDVVVANPDGSEVMRRSVSVADAGLDDAVALGRDVAEDLLAHDAGRLAGLGL</sequence>
<dbReference type="Pfam" id="PF01379">
    <property type="entry name" value="Porphobil_deam"/>
    <property type="match status" value="1"/>
</dbReference>
<evidence type="ECO:0000313" key="10">
    <source>
        <dbReference type="EMBL" id="GEC99123.1"/>
    </source>
</evidence>
<accession>A0A4Y4D6A0</accession>
<dbReference type="InterPro" id="IPR000860">
    <property type="entry name" value="HemC"/>
</dbReference>
<evidence type="ECO:0000256" key="4">
    <source>
        <dbReference type="ARBA" id="ARBA00022679"/>
    </source>
</evidence>
<feature type="domain" description="Porphobilinogen deaminase N-terminal" evidence="8">
    <location>
        <begin position="7"/>
        <end position="209"/>
    </location>
</feature>
<comment type="similarity">
    <text evidence="2 7">Belongs to the HMBS family.</text>
</comment>
<comment type="subunit">
    <text evidence="3 7">Monomer.</text>
</comment>
<evidence type="ECO:0000313" key="11">
    <source>
        <dbReference type="Proteomes" id="UP000315730"/>
    </source>
</evidence>
<dbReference type="InterPro" id="IPR022417">
    <property type="entry name" value="Porphobilin_deaminase_N"/>
</dbReference>
<name>A0A4Y4D6A0_KOCVA</name>
<dbReference type="RefSeq" id="WP_141269400.1">
    <property type="nucleotide sequence ID" value="NZ_BJNW01000009.1"/>
</dbReference>
<feature type="domain" description="Porphobilinogen deaminase C-terminal" evidence="9">
    <location>
        <begin position="230"/>
        <end position="302"/>
    </location>
</feature>
<comment type="miscellaneous">
    <text evidence="7">The porphobilinogen subunits are added to the dipyrromethane group.</text>
</comment>
<dbReference type="Proteomes" id="UP000315730">
    <property type="component" value="Unassembled WGS sequence"/>
</dbReference>
<dbReference type="HAMAP" id="MF_00260">
    <property type="entry name" value="Porphobil_deam"/>
    <property type="match status" value="1"/>
</dbReference>
<dbReference type="NCBIfam" id="TIGR00212">
    <property type="entry name" value="hemC"/>
    <property type="match status" value="1"/>
</dbReference>
<gene>
    <name evidence="7 10" type="primary">hemC</name>
    <name evidence="10" type="ORF">KVA01_12780</name>
</gene>
<dbReference type="PANTHER" id="PTHR11557">
    <property type="entry name" value="PORPHOBILINOGEN DEAMINASE"/>
    <property type="match status" value="1"/>
</dbReference>
<dbReference type="EMBL" id="BJNW01000009">
    <property type="protein sequence ID" value="GEC99123.1"/>
    <property type="molecule type" value="Genomic_DNA"/>
</dbReference>
<keyword evidence="4 7" id="KW-0808">Transferase</keyword>
<dbReference type="OrthoDB" id="9810298at2"/>